<reference evidence="1 2" key="1">
    <citation type="submission" date="2016-09" db="EMBL/GenBank/DDBJ databases">
        <authorList>
            <person name="Capua I."/>
            <person name="De Benedictis P."/>
            <person name="Joannis T."/>
            <person name="Lombin L.H."/>
            <person name="Cattoli G."/>
        </authorList>
    </citation>
    <scope>NUCLEOTIDE SEQUENCE [LARGE SCALE GENOMIC DNA]</scope>
    <source>
        <strain evidence="1 2">LMG 25899</strain>
    </source>
</reference>
<keyword evidence="2" id="KW-1185">Reference proteome</keyword>
<accession>A0A1E5KY45</accession>
<name>A0A1E5KY45_9ENTE</name>
<proteinExistence type="predicted"/>
<dbReference type="OrthoDB" id="2189653at2"/>
<dbReference type="STRING" id="762845.BCR26_12375"/>
<gene>
    <name evidence="1" type="ORF">BCR26_12375</name>
</gene>
<comment type="caution">
    <text evidence="1">The sequence shown here is derived from an EMBL/GenBank/DDBJ whole genome shotgun (WGS) entry which is preliminary data.</text>
</comment>
<organism evidence="1 2">
    <name type="scientific">Enterococcus rivorum</name>
    <dbReference type="NCBI Taxonomy" id="762845"/>
    <lineage>
        <taxon>Bacteria</taxon>
        <taxon>Bacillati</taxon>
        <taxon>Bacillota</taxon>
        <taxon>Bacilli</taxon>
        <taxon>Lactobacillales</taxon>
        <taxon>Enterococcaceae</taxon>
        <taxon>Enterococcus</taxon>
    </lineage>
</organism>
<dbReference type="EMBL" id="MIEK01000017">
    <property type="protein sequence ID" value="OEH82724.1"/>
    <property type="molecule type" value="Genomic_DNA"/>
</dbReference>
<evidence type="ECO:0000313" key="2">
    <source>
        <dbReference type="Proteomes" id="UP000095256"/>
    </source>
</evidence>
<dbReference type="RefSeq" id="WP_069698360.1">
    <property type="nucleotide sequence ID" value="NZ_JAGGMA010000024.1"/>
</dbReference>
<evidence type="ECO:0000313" key="1">
    <source>
        <dbReference type="EMBL" id="OEH82724.1"/>
    </source>
</evidence>
<dbReference type="Proteomes" id="UP000095256">
    <property type="component" value="Unassembled WGS sequence"/>
</dbReference>
<sequence length="65" mass="7485">MRKTVETLQKEKLKQVQLLATYYQLSDGLPAGKKRDQVIRDILACKHKIKKINEKLTALNTSTED</sequence>
<dbReference type="AlphaFoldDB" id="A0A1E5KY45"/>
<protein>
    <submittedName>
        <fullName evidence="1">Uncharacterized protein</fullName>
    </submittedName>
</protein>